<dbReference type="InterPro" id="IPR000014">
    <property type="entry name" value="PAS"/>
</dbReference>
<gene>
    <name evidence="9" type="ORF">ACFFJP_04980</name>
</gene>
<dbReference type="Pfam" id="PF02518">
    <property type="entry name" value="HATPase_c"/>
    <property type="match status" value="1"/>
</dbReference>
<dbReference type="InterPro" id="IPR003594">
    <property type="entry name" value="HATPase_dom"/>
</dbReference>
<dbReference type="PROSITE" id="PS50112">
    <property type="entry name" value="PAS"/>
    <property type="match status" value="2"/>
</dbReference>
<evidence type="ECO:0000256" key="1">
    <source>
        <dbReference type="ARBA" id="ARBA00000085"/>
    </source>
</evidence>
<dbReference type="InterPro" id="IPR005467">
    <property type="entry name" value="His_kinase_dom"/>
</dbReference>
<dbReference type="InterPro" id="IPR003018">
    <property type="entry name" value="GAF"/>
</dbReference>
<dbReference type="PANTHER" id="PTHR43304:SF1">
    <property type="entry name" value="PAC DOMAIN-CONTAINING PROTEIN"/>
    <property type="match status" value="1"/>
</dbReference>
<dbReference type="InterPro" id="IPR013767">
    <property type="entry name" value="PAS_fold"/>
</dbReference>
<name>A0ABV6BC81_9GAMM</name>
<dbReference type="CDD" id="cd00130">
    <property type="entry name" value="PAS"/>
    <property type="match status" value="2"/>
</dbReference>
<evidence type="ECO:0000256" key="2">
    <source>
        <dbReference type="ARBA" id="ARBA00012438"/>
    </source>
</evidence>
<dbReference type="InterPro" id="IPR000700">
    <property type="entry name" value="PAS-assoc_C"/>
</dbReference>
<feature type="domain" description="PAC" evidence="8">
    <location>
        <begin position="526"/>
        <end position="578"/>
    </location>
</feature>
<evidence type="ECO:0000313" key="10">
    <source>
        <dbReference type="Proteomes" id="UP001589813"/>
    </source>
</evidence>
<dbReference type="InterPro" id="IPR003661">
    <property type="entry name" value="HisK_dim/P_dom"/>
</dbReference>
<dbReference type="InterPro" id="IPR036890">
    <property type="entry name" value="HATPase_C_sf"/>
</dbReference>
<dbReference type="EMBL" id="JBHLXP010000001">
    <property type="protein sequence ID" value="MFC0047638.1"/>
    <property type="molecule type" value="Genomic_DNA"/>
</dbReference>
<feature type="domain" description="PAC" evidence="8">
    <location>
        <begin position="252"/>
        <end position="305"/>
    </location>
</feature>
<dbReference type="Pfam" id="PF00989">
    <property type="entry name" value="PAS"/>
    <property type="match status" value="1"/>
</dbReference>
<dbReference type="Pfam" id="PF01590">
    <property type="entry name" value="GAF"/>
    <property type="match status" value="1"/>
</dbReference>
<dbReference type="Pfam" id="PF13426">
    <property type="entry name" value="PAS_9"/>
    <property type="match status" value="1"/>
</dbReference>
<dbReference type="Gene3D" id="1.10.287.130">
    <property type="match status" value="1"/>
</dbReference>
<organism evidence="9 10">
    <name type="scientific">Rheinheimera tilapiae</name>
    <dbReference type="NCBI Taxonomy" id="875043"/>
    <lineage>
        <taxon>Bacteria</taxon>
        <taxon>Pseudomonadati</taxon>
        <taxon>Pseudomonadota</taxon>
        <taxon>Gammaproteobacteria</taxon>
        <taxon>Chromatiales</taxon>
        <taxon>Chromatiaceae</taxon>
        <taxon>Rheinheimera</taxon>
    </lineage>
</organism>
<feature type="domain" description="PAS" evidence="7">
    <location>
        <begin position="306"/>
        <end position="351"/>
    </location>
</feature>
<dbReference type="PANTHER" id="PTHR43304">
    <property type="entry name" value="PHYTOCHROME-LIKE PROTEIN CPH1"/>
    <property type="match status" value="1"/>
</dbReference>
<dbReference type="PROSITE" id="PS50113">
    <property type="entry name" value="PAC"/>
    <property type="match status" value="4"/>
</dbReference>
<keyword evidence="10" id="KW-1185">Reference proteome</keyword>
<dbReference type="SUPFAM" id="SSF55874">
    <property type="entry name" value="ATPase domain of HSP90 chaperone/DNA topoisomerase II/histidine kinase"/>
    <property type="match status" value="1"/>
</dbReference>
<evidence type="ECO:0000256" key="4">
    <source>
        <dbReference type="ARBA" id="ARBA00022679"/>
    </source>
</evidence>
<dbReference type="InterPro" id="IPR036097">
    <property type="entry name" value="HisK_dim/P_sf"/>
</dbReference>
<proteinExistence type="predicted"/>
<dbReference type="SMART" id="SM00065">
    <property type="entry name" value="GAF"/>
    <property type="match status" value="1"/>
</dbReference>
<dbReference type="SMART" id="SM00388">
    <property type="entry name" value="HisKA"/>
    <property type="match status" value="1"/>
</dbReference>
<evidence type="ECO:0000256" key="3">
    <source>
        <dbReference type="ARBA" id="ARBA00022553"/>
    </source>
</evidence>
<keyword evidence="5" id="KW-0418">Kinase</keyword>
<dbReference type="SMART" id="SM00387">
    <property type="entry name" value="HATPase_c"/>
    <property type="match status" value="1"/>
</dbReference>
<dbReference type="Gene3D" id="3.30.565.10">
    <property type="entry name" value="Histidine kinase-like ATPase, C-terminal domain"/>
    <property type="match status" value="1"/>
</dbReference>
<dbReference type="InterPro" id="IPR001610">
    <property type="entry name" value="PAC"/>
</dbReference>
<evidence type="ECO:0000259" key="7">
    <source>
        <dbReference type="PROSITE" id="PS50112"/>
    </source>
</evidence>
<sequence>MKALIPHNETERLQALRQLHILDTPAETAFDALTEIAAQISGAGFAALTLIDQERQWFKSTFNFCTQQNSRDDSFCSHAILTPSQLTYIPDARHDPRVADNPLVTGPDGIRFYAGAPLMLRDNLALGTLCVFDTKPLNLTAAQQKSLMQLADQAVLLMNNRLLQQQSAEQNLHLQQEKNRIDAIINGTNMGTWEWNVQTGHTVYNQYWYGILGLDPQVQSDVEIWRSRVHPEDLPIASTALDQHFAGVSPFFDARFRMQHHQGHWVWIHAVGRVMAWTDDHRPLLMFGTHRDITQERLQQQEMQRTRSHLQAIIDSSTEAAMISTDIHGVIRLFNPGAERMLGYRAIELVGISTPAILHDPDEVRARAAQLSAEYQLPIDGFDVFVYKARHGTSETRQWTYIGKNGERKQVRLSVSAICTDQGEISGYLGVAIDITQLEQLHHALLLSEQRHRSMLENLPGVVYRCINDANWTMLFISDEVEKLTGHPARSFIRNKKINFAELQLAEDQPLLREIVDRDLTNHARFSVEYRIRHASGAVRWVQELGRGIYDPNGELLYIDGFIWDVTAQKEVQLALRAGEQKLASLYQLAPLAILLSQFDSGEILNVNPQWYELSGLSDEIPALPLPTLLSFNQIQLEARQQALASNASFGPIELELSHVEGQQIPVLLSEVLIQNASGTAQVWSIIQDITERRRVEQMKNQFVSMVSHELRTPLTAISGALGLISGGALGPLPDAMQPMLQIACDNSEKLTQLINDLLDIDKLVAGKMQFELQDCSVRDLLTQSVRHNQPYADKFHTRIVLEPGPDAMLLLDPMRFHQIMANLLSNAAKFSPPGSVVAVRTEKIAQMLRISVQDQGPGIPDNFRARIFEKFSQADAVDARQRGGTGLGLAIVKELTNRLGGEIGFDSVTGHGSCFYLEFALDQPGEENNAGALH</sequence>
<feature type="domain" description="PAC" evidence="8">
    <location>
        <begin position="395"/>
        <end position="447"/>
    </location>
</feature>
<evidence type="ECO:0000313" key="9">
    <source>
        <dbReference type="EMBL" id="MFC0047638.1"/>
    </source>
</evidence>
<feature type="domain" description="PAC" evidence="8">
    <location>
        <begin position="651"/>
        <end position="702"/>
    </location>
</feature>
<feature type="domain" description="Histidine kinase" evidence="6">
    <location>
        <begin position="706"/>
        <end position="924"/>
    </location>
</feature>
<dbReference type="SUPFAM" id="SSF55781">
    <property type="entry name" value="GAF domain-like"/>
    <property type="match status" value="1"/>
</dbReference>
<dbReference type="PRINTS" id="PR00344">
    <property type="entry name" value="BCTRLSENSOR"/>
</dbReference>
<accession>A0ABV6BC81</accession>
<dbReference type="SMART" id="SM00091">
    <property type="entry name" value="PAS"/>
    <property type="match status" value="4"/>
</dbReference>
<dbReference type="InterPro" id="IPR029016">
    <property type="entry name" value="GAF-like_dom_sf"/>
</dbReference>
<dbReference type="InterPro" id="IPR035965">
    <property type="entry name" value="PAS-like_dom_sf"/>
</dbReference>
<dbReference type="InterPro" id="IPR004358">
    <property type="entry name" value="Sig_transdc_His_kin-like_C"/>
</dbReference>
<dbReference type="NCBIfam" id="TIGR00229">
    <property type="entry name" value="sensory_box"/>
    <property type="match status" value="3"/>
</dbReference>
<dbReference type="PROSITE" id="PS50109">
    <property type="entry name" value="HIS_KIN"/>
    <property type="match status" value="1"/>
</dbReference>
<dbReference type="SMART" id="SM00086">
    <property type="entry name" value="PAC"/>
    <property type="match status" value="4"/>
</dbReference>
<evidence type="ECO:0000259" key="6">
    <source>
        <dbReference type="PROSITE" id="PS50109"/>
    </source>
</evidence>
<dbReference type="RefSeq" id="WP_377241087.1">
    <property type="nucleotide sequence ID" value="NZ_JBHLXP010000001.1"/>
</dbReference>
<dbReference type="EC" id="2.7.13.3" evidence="2"/>
<evidence type="ECO:0000256" key="5">
    <source>
        <dbReference type="ARBA" id="ARBA00022777"/>
    </source>
</evidence>
<feature type="domain" description="PAS" evidence="7">
    <location>
        <begin position="448"/>
        <end position="523"/>
    </location>
</feature>
<comment type="caution">
    <text evidence="9">The sequence shown here is derived from an EMBL/GenBank/DDBJ whole genome shotgun (WGS) entry which is preliminary data.</text>
</comment>
<protein>
    <recommendedName>
        <fullName evidence="2">histidine kinase</fullName>
        <ecNumber evidence="2">2.7.13.3</ecNumber>
    </recommendedName>
</protein>
<dbReference type="Gene3D" id="3.30.450.40">
    <property type="match status" value="1"/>
</dbReference>
<dbReference type="Proteomes" id="UP001589813">
    <property type="component" value="Unassembled WGS sequence"/>
</dbReference>
<dbReference type="Pfam" id="PF08447">
    <property type="entry name" value="PAS_3"/>
    <property type="match status" value="2"/>
</dbReference>
<dbReference type="CDD" id="cd00082">
    <property type="entry name" value="HisKA"/>
    <property type="match status" value="1"/>
</dbReference>
<dbReference type="InterPro" id="IPR013655">
    <property type="entry name" value="PAS_fold_3"/>
</dbReference>
<comment type="catalytic activity">
    <reaction evidence="1">
        <text>ATP + protein L-histidine = ADP + protein N-phospho-L-histidine.</text>
        <dbReference type="EC" id="2.7.13.3"/>
    </reaction>
</comment>
<reference evidence="9 10" key="1">
    <citation type="submission" date="2024-09" db="EMBL/GenBank/DDBJ databases">
        <authorList>
            <person name="Sun Q."/>
            <person name="Mori K."/>
        </authorList>
    </citation>
    <scope>NUCLEOTIDE SEQUENCE [LARGE SCALE GENOMIC DNA]</scope>
    <source>
        <strain evidence="9 10">KCTC 23315</strain>
    </source>
</reference>
<dbReference type="SUPFAM" id="SSF55785">
    <property type="entry name" value="PYP-like sensor domain (PAS domain)"/>
    <property type="match status" value="4"/>
</dbReference>
<dbReference type="SUPFAM" id="SSF47384">
    <property type="entry name" value="Homodimeric domain of signal transducing histidine kinase"/>
    <property type="match status" value="1"/>
</dbReference>
<evidence type="ECO:0000259" key="8">
    <source>
        <dbReference type="PROSITE" id="PS50113"/>
    </source>
</evidence>
<keyword evidence="3" id="KW-0597">Phosphoprotein</keyword>
<dbReference type="Gene3D" id="3.30.450.20">
    <property type="entry name" value="PAS domain"/>
    <property type="match status" value="4"/>
</dbReference>
<keyword evidence="4" id="KW-0808">Transferase</keyword>
<dbReference type="Pfam" id="PF00512">
    <property type="entry name" value="HisKA"/>
    <property type="match status" value="1"/>
</dbReference>
<dbReference type="InterPro" id="IPR052162">
    <property type="entry name" value="Sensor_kinase/Photoreceptor"/>
</dbReference>